<dbReference type="Proteomes" id="UP000004510">
    <property type="component" value="Unassembled WGS sequence"/>
</dbReference>
<dbReference type="InterPro" id="IPR000709">
    <property type="entry name" value="Leu_Ile_Val-bd"/>
</dbReference>
<dbReference type="PANTHER" id="PTHR30483:SF6">
    <property type="entry name" value="PERIPLASMIC BINDING PROTEIN OF ABC TRANSPORTER FOR NATURAL AMINO ACIDS"/>
    <property type="match status" value="1"/>
</dbReference>
<keyword evidence="3" id="KW-0732">Signal</keyword>
<sequence length="421" mass="45004">MDLAWATQAALIPMQDPFHFFRSAPMVPTRRSFLLRATAAALFSAGFALQPALAADPIKIGLITALSGESARAGEALTRGMTIAIDEINAKGGLLDGRQVVLVRRDDEGNPAKGMAAARELIFKEKVAVLFGGLDTPVSMAIVPIVNQEKVPFMGPWAAGTAITQNKGNPNFVFRVSAMDEIVDSAMVQYAQKTFQTAKPGLILVNNPWGESNEKGLNAALASAKLTAAGTEKFQPNDLDVVPQLSRLKAAGADTLFLVGNVGPSAQVVKSLDRMGWKVPIVSHWGPAGGRFTELAGPNAKNVHFVQTYSFFGKQGPVGDKVMQALKTKYSDIKGPQDITPAVGVANAYDGMQLAALAIAQAGSTDGDAVRQGFYKIGKYDGLIKTYEQPFTPTSHDALRENDYVWTQFIDNRILPVKGAQ</sequence>
<evidence type="ECO:0000256" key="4">
    <source>
        <dbReference type="ARBA" id="ARBA00022970"/>
    </source>
</evidence>
<dbReference type="GO" id="GO:0006865">
    <property type="term" value="P:amino acid transport"/>
    <property type="evidence" value="ECO:0007669"/>
    <property type="project" value="UniProtKB-KW"/>
</dbReference>
<evidence type="ECO:0000313" key="6">
    <source>
        <dbReference type="EMBL" id="EFF78271.1"/>
    </source>
</evidence>
<comment type="similarity">
    <text evidence="1">Belongs to the leucine-binding protein family.</text>
</comment>
<evidence type="ECO:0000256" key="2">
    <source>
        <dbReference type="ARBA" id="ARBA00022448"/>
    </source>
</evidence>
<dbReference type="PANTHER" id="PTHR30483">
    <property type="entry name" value="LEUCINE-SPECIFIC-BINDING PROTEIN"/>
    <property type="match status" value="1"/>
</dbReference>
<feature type="domain" description="Leucine-binding protein" evidence="5">
    <location>
        <begin position="57"/>
        <end position="386"/>
    </location>
</feature>
<dbReference type="CDD" id="cd19979">
    <property type="entry name" value="PBP1_ABC_ligand_binding-like"/>
    <property type="match status" value="1"/>
</dbReference>
<dbReference type="SUPFAM" id="SSF53822">
    <property type="entry name" value="Periplasmic binding protein-like I"/>
    <property type="match status" value="1"/>
</dbReference>
<dbReference type="InterPro" id="IPR028082">
    <property type="entry name" value="Peripla_BP_I"/>
</dbReference>
<organism evidence="6 7">
    <name type="scientific">Achromobacter piechaudii ATCC 43553</name>
    <dbReference type="NCBI Taxonomy" id="742159"/>
    <lineage>
        <taxon>Bacteria</taxon>
        <taxon>Pseudomonadati</taxon>
        <taxon>Pseudomonadota</taxon>
        <taxon>Betaproteobacteria</taxon>
        <taxon>Burkholderiales</taxon>
        <taxon>Alcaligenaceae</taxon>
        <taxon>Achromobacter</taxon>
    </lineage>
</organism>
<keyword evidence="4" id="KW-0029">Amino-acid transport</keyword>
<gene>
    <name evidence="6" type="ORF">HMPREF0004_0496</name>
</gene>
<dbReference type="InterPro" id="IPR028081">
    <property type="entry name" value="Leu-bd"/>
</dbReference>
<proteinExistence type="inferred from homology"/>
<evidence type="ECO:0000259" key="5">
    <source>
        <dbReference type="Pfam" id="PF13458"/>
    </source>
</evidence>
<evidence type="ECO:0000313" key="7">
    <source>
        <dbReference type="Proteomes" id="UP000004510"/>
    </source>
</evidence>
<reference evidence="7" key="1">
    <citation type="submission" date="2010-03" db="EMBL/GenBank/DDBJ databases">
        <title>Complete sequence of Mobiluncus curtisii ATCC 43063.</title>
        <authorList>
            <person name="Muzny D."/>
            <person name="Qin X."/>
            <person name="Deng J."/>
            <person name="Jiang H."/>
            <person name="Liu Y."/>
            <person name="Qu J."/>
            <person name="Song X.-Z."/>
            <person name="Zhang L."/>
            <person name="Thornton R."/>
            <person name="Coyle M."/>
            <person name="Francisco L."/>
            <person name="Jackson L."/>
            <person name="Javaid M."/>
            <person name="Korchina V."/>
            <person name="Kovar C."/>
            <person name="Mata R."/>
            <person name="Mathew T."/>
            <person name="Ngo R."/>
            <person name="Nguyen L."/>
            <person name="Nguyen N."/>
            <person name="Okwuonu G."/>
            <person name="Ongeri F."/>
            <person name="Pham C."/>
            <person name="Simmons D."/>
            <person name="Wilczek-Boney K."/>
            <person name="Hale W."/>
            <person name="Jakkamsetti A."/>
            <person name="Pham P."/>
            <person name="Ruth R."/>
            <person name="San Lucas F."/>
            <person name="Warren J."/>
            <person name="Zhang J."/>
            <person name="Zhao Z."/>
            <person name="Zhou C."/>
            <person name="Zhu D."/>
            <person name="Lee S."/>
            <person name="Bess C."/>
            <person name="Blankenburg K."/>
            <person name="Forbes L."/>
            <person name="Fu Q."/>
            <person name="Gubbala S."/>
            <person name="Hirani K."/>
            <person name="Jayaseelan J.C."/>
            <person name="Lara F."/>
            <person name="Munidasa M."/>
            <person name="Palculict T."/>
            <person name="Patil S."/>
            <person name="Pu L.-L."/>
            <person name="Saada N."/>
            <person name="Tang L."/>
            <person name="Weissenberger G."/>
            <person name="Zhu Y."/>
            <person name="Hemphill L."/>
            <person name="Shang Y."/>
            <person name="Youmans B."/>
            <person name="Ayvaz T."/>
            <person name="Ross M."/>
            <person name="Santibanez J."/>
            <person name="Aqrawi P."/>
            <person name="Gross S."/>
            <person name="Joshi V."/>
            <person name="Fowler G."/>
            <person name="Nazareth L."/>
            <person name="Reid J."/>
            <person name="Worley K."/>
            <person name="Petrosino J."/>
            <person name="Highlander S."/>
            <person name="Gibbs R."/>
            <person name="Gibbs R."/>
        </authorList>
    </citation>
    <scope>NUCLEOTIDE SEQUENCE [LARGE SCALE GENOMIC DNA]</scope>
    <source>
        <strain evidence="7">ATCC 43553</strain>
    </source>
</reference>
<dbReference type="EMBL" id="ADMS01000013">
    <property type="protein sequence ID" value="EFF78271.1"/>
    <property type="molecule type" value="Genomic_DNA"/>
</dbReference>
<evidence type="ECO:0000256" key="1">
    <source>
        <dbReference type="ARBA" id="ARBA00010062"/>
    </source>
</evidence>
<name>D4X4U9_9BURK</name>
<comment type="caution">
    <text evidence="6">The sequence shown here is derived from an EMBL/GenBank/DDBJ whole genome shotgun (WGS) entry which is preliminary data.</text>
</comment>
<evidence type="ECO:0000256" key="3">
    <source>
        <dbReference type="ARBA" id="ARBA00022729"/>
    </source>
</evidence>
<protein>
    <submittedName>
        <fullName evidence="6">Tat pathway signal sequence domain protein</fullName>
    </submittedName>
</protein>
<keyword evidence="2" id="KW-0813">Transport</keyword>
<accession>D4X4U9</accession>
<dbReference type="HOGENOM" id="CLU_027128_0_0_4"/>
<dbReference type="eggNOG" id="COG0683">
    <property type="taxonomic scope" value="Bacteria"/>
</dbReference>
<dbReference type="Pfam" id="PF13458">
    <property type="entry name" value="Peripla_BP_6"/>
    <property type="match status" value="1"/>
</dbReference>
<dbReference type="AlphaFoldDB" id="D4X4U9"/>
<dbReference type="InterPro" id="IPR051010">
    <property type="entry name" value="BCAA_transport"/>
</dbReference>
<dbReference type="PATRIC" id="fig|742159.3.peg.1044"/>
<dbReference type="Gene3D" id="3.40.50.2300">
    <property type="match status" value="2"/>
</dbReference>
<dbReference type="PRINTS" id="PR00337">
    <property type="entry name" value="LEUILEVALBP"/>
</dbReference>